<evidence type="ECO:0000313" key="1">
    <source>
        <dbReference type="EMBL" id="URE03873.1"/>
    </source>
</evidence>
<organism evidence="1 2">
    <name type="scientific">Musa troglodytarum</name>
    <name type="common">fe'i banana</name>
    <dbReference type="NCBI Taxonomy" id="320322"/>
    <lineage>
        <taxon>Eukaryota</taxon>
        <taxon>Viridiplantae</taxon>
        <taxon>Streptophyta</taxon>
        <taxon>Embryophyta</taxon>
        <taxon>Tracheophyta</taxon>
        <taxon>Spermatophyta</taxon>
        <taxon>Magnoliopsida</taxon>
        <taxon>Liliopsida</taxon>
        <taxon>Zingiberales</taxon>
        <taxon>Musaceae</taxon>
        <taxon>Musa</taxon>
    </lineage>
</organism>
<gene>
    <name evidence="1" type="ORF">MUK42_26184</name>
</gene>
<proteinExistence type="predicted"/>
<sequence>MHRCVVIEISAVSNGWRRQKRCSVVSSTCDAARDVVGLLRHQLLGSPCHTPSAIPRQSGTECVGARQDEPCCICACPLIYPPTWCVCGGVWQGSCPSACTNCVCVLNECTCVGHVDYKACEADTCAVLDAAPKVEPSQQWAIEETAMAGGGKRGEASPLLLVMLLVTLLAFFATDSSAARVTPRPQSLARAALSALGARQDEPCCICACPLIYPPTWCVCGGVWQGSCPSACTNCVCVLNECTCVGHVDYKACEADTCAPQSRAVAAVGDRRNRWEISDNGACLADSCLRLDAVPKVEPSQQWAIDETGGKLATT</sequence>
<dbReference type="AlphaFoldDB" id="A0A9E7G291"/>
<feature type="non-terminal residue" evidence="1">
    <location>
        <position position="315"/>
    </location>
</feature>
<name>A0A9E7G291_9LILI</name>
<dbReference type="Proteomes" id="UP001055439">
    <property type="component" value="Chromosome 5"/>
</dbReference>
<protein>
    <submittedName>
        <fullName evidence="1">Uncharacterized protein</fullName>
    </submittedName>
</protein>
<dbReference type="EMBL" id="CP097507">
    <property type="protein sequence ID" value="URE03873.1"/>
    <property type="molecule type" value="Genomic_DNA"/>
</dbReference>
<reference evidence="1" key="1">
    <citation type="submission" date="2022-05" db="EMBL/GenBank/DDBJ databases">
        <title>The Musa troglodytarum L. genome provides insights into the mechanism of non-climacteric behaviour and enrichment of carotenoids.</title>
        <authorList>
            <person name="Wang J."/>
        </authorList>
    </citation>
    <scope>NUCLEOTIDE SEQUENCE</scope>
    <source>
        <tissue evidence="1">Leaf</tissue>
    </source>
</reference>
<accession>A0A9E7G291</accession>
<keyword evidence="2" id="KW-1185">Reference proteome</keyword>
<evidence type="ECO:0000313" key="2">
    <source>
        <dbReference type="Proteomes" id="UP001055439"/>
    </source>
</evidence>